<feature type="transmembrane region" description="Helical" evidence="2">
    <location>
        <begin position="272"/>
        <end position="293"/>
    </location>
</feature>
<feature type="compositionally biased region" description="Polar residues" evidence="1">
    <location>
        <begin position="324"/>
        <end position="333"/>
    </location>
</feature>
<protein>
    <submittedName>
        <fullName evidence="3">Uncharacterized protein</fullName>
    </submittedName>
</protein>
<keyword evidence="2" id="KW-0812">Transmembrane</keyword>
<evidence type="ECO:0000256" key="2">
    <source>
        <dbReference type="SAM" id="Phobius"/>
    </source>
</evidence>
<feature type="transmembrane region" description="Helical" evidence="2">
    <location>
        <begin position="109"/>
        <end position="133"/>
    </location>
</feature>
<keyword evidence="2" id="KW-0472">Membrane</keyword>
<dbReference type="AlphaFoldDB" id="A0AAV9HPE2"/>
<reference evidence="3" key="1">
    <citation type="journal article" date="2023" name="Mol. Phylogenet. Evol.">
        <title>Genome-scale phylogeny and comparative genomics of the fungal order Sordariales.</title>
        <authorList>
            <person name="Hensen N."/>
            <person name="Bonometti L."/>
            <person name="Westerberg I."/>
            <person name="Brannstrom I.O."/>
            <person name="Guillou S."/>
            <person name="Cros-Aarteil S."/>
            <person name="Calhoun S."/>
            <person name="Haridas S."/>
            <person name="Kuo A."/>
            <person name="Mondo S."/>
            <person name="Pangilinan J."/>
            <person name="Riley R."/>
            <person name="LaButti K."/>
            <person name="Andreopoulos B."/>
            <person name="Lipzen A."/>
            <person name="Chen C."/>
            <person name="Yan M."/>
            <person name="Daum C."/>
            <person name="Ng V."/>
            <person name="Clum A."/>
            <person name="Steindorff A."/>
            <person name="Ohm R.A."/>
            <person name="Martin F."/>
            <person name="Silar P."/>
            <person name="Natvig D.O."/>
            <person name="Lalanne C."/>
            <person name="Gautier V."/>
            <person name="Ament-Velasquez S.L."/>
            <person name="Kruys A."/>
            <person name="Hutchinson M.I."/>
            <person name="Powell A.J."/>
            <person name="Barry K."/>
            <person name="Miller A.N."/>
            <person name="Grigoriev I.V."/>
            <person name="Debuchy R."/>
            <person name="Gladieux P."/>
            <person name="Hiltunen Thoren M."/>
            <person name="Johannesson H."/>
        </authorList>
    </citation>
    <scope>NUCLEOTIDE SEQUENCE</scope>
    <source>
        <strain evidence="3">PSN324</strain>
    </source>
</reference>
<feature type="transmembrane region" description="Helical" evidence="2">
    <location>
        <begin position="454"/>
        <end position="476"/>
    </location>
</feature>
<feature type="transmembrane region" description="Helical" evidence="2">
    <location>
        <begin position="422"/>
        <end position="442"/>
    </location>
</feature>
<evidence type="ECO:0000256" key="1">
    <source>
        <dbReference type="SAM" id="MobiDB-lite"/>
    </source>
</evidence>
<gene>
    <name evidence="3" type="ORF">QBC42DRAFT_287608</name>
</gene>
<proteinExistence type="predicted"/>
<accession>A0AAV9HPE2</accession>
<keyword evidence="2" id="KW-1133">Transmembrane helix</keyword>
<reference evidence="3" key="2">
    <citation type="submission" date="2023-06" db="EMBL/GenBank/DDBJ databases">
        <authorList>
            <consortium name="Lawrence Berkeley National Laboratory"/>
            <person name="Mondo S.J."/>
            <person name="Hensen N."/>
            <person name="Bonometti L."/>
            <person name="Westerberg I."/>
            <person name="Brannstrom I.O."/>
            <person name="Guillou S."/>
            <person name="Cros-Aarteil S."/>
            <person name="Calhoun S."/>
            <person name="Haridas S."/>
            <person name="Kuo A."/>
            <person name="Pangilinan J."/>
            <person name="Riley R."/>
            <person name="Labutti K."/>
            <person name="Andreopoulos B."/>
            <person name="Lipzen A."/>
            <person name="Chen C."/>
            <person name="Yanf M."/>
            <person name="Daum C."/>
            <person name="Ng V."/>
            <person name="Clum A."/>
            <person name="Steindorff A."/>
            <person name="Ohm R."/>
            <person name="Martin F."/>
            <person name="Silar P."/>
            <person name="Natvig D."/>
            <person name="Lalanne C."/>
            <person name="Gautier V."/>
            <person name="Ament-Velasquez S.L."/>
            <person name="Kruys A."/>
            <person name="Hutchinson M.I."/>
            <person name="Powell A.J."/>
            <person name="Barry K."/>
            <person name="Miller A.N."/>
            <person name="Grigoriev I.V."/>
            <person name="Debuchy R."/>
            <person name="Gladieux P."/>
            <person name="Thoren M.H."/>
            <person name="Johannesson H."/>
        </authorList>
    </citation>
    <scope>NUCLEOTIDE SEQUENCE</scope>
    <source>
        <strain evidence="3">PSN324</strain>
    </source>
</reference>
<sequence length="553" mass="62668">MNHPTALNVTLRYVGRFGFDKPYELLQEAFHNTSDPLSSEYLQQAPGGYVSFTNAACLIMTNSTKDEWVMYDHQEIWNRIVTWKLPLITLLFQLPRPPFPFRWWTNTTVFLMMHLIGNPISTIASLLVTLHGCRQRAGGLRQHIARIQKALLKDRQLEKAKHLRQKTETLWRRLAIIQISYDEWGVGYHTYEFLKMSLNRLYLGDTSDVQFAAVLRQFEVAADLLAADRSTYILPIFIAQLVFVMSIGAAYWRIHGVSPQLGSWTNVEAYSIAMSAPFLYLIPAVFLGAVIGVSQTERSVPRVLNDLWRKLEKEGWTGLPQDGRSGTASSDSNSIEDKSDSGIPRVDVSDPANVFHRMFHGGMYSWRPDLLLPGRLSSTWPHVLLVTLIVVLSVLVAGWISFRVPPEGFDCRNAGQASLLGVWLLSVGLDLVLATVMARLGYDGKNSGYWYEMAFFKDLAMASSVITAILMTQFGIFNRCDCFTLWGKVPLALPEIPQVAEVLTRRIAFEWPALTFGWIGVEMVFCAVIWGMYRDAFRVYNQEDGLEKETETD</sequence>
<comment type="caution">
    <text evidence="3">The sequence shown here is derived from an EMBL/GenBank/DDBJ whole genome shotgun (WGS) entry which is preliminary data.</text>
</comment>
<organism evidence="3 4">
    <name type="scientific">Cladorrhinum samala</name>
    <dbReference type="NCBI Taxonomy" id="585594"/>
    <lineage>
        <taxon>Eukaryota</taxon>
        <taxon>Fungi</taxon>
        <taxon>Dikarya</taxon>
        <taxon>Ascomycota</taxon>
        <taxon>Pezizomycotina</taxon>
        <taxon>Sordariomycetes</taxon>
        <taxon>Sordariomycetidae</taxon>
        <taxon>Sordariales</taxon>
        <taxon>Podosporaceae</taxon>
        <taxon>Cladorrhinum</taxon>
    </lineage>
</organism>
<evidence type="ECO:0000313" key="4">
    <source>
        <dbReference type="Proteomes" id="UP001321749"/>
    </source>
</evidence>
<feature type="transmembrane region" description="Helical" evidence="2">
    <location>
        <begin position="232"/>
        <end position="252"/>
    </location>
</feature>
<dbReference type="EMBL" id="MU864993">
    <property type="protein sequence ID" value="KAK4461302.1"/>
    <property type="molecule type" value="Genomic_DNA"/>
</dbReference>
<feature type="transmembrane region" description="Helical" evidence="2">
    <location>
        <begin position="511"/>
        <end position="533"/>
    </location>
</feature>
<evidence type="ECO:0000313" key="3">
    <source>
        <dbReference type="EMBL" id="KAK4461302.1"/>
    </source>
</evidence>
<feature type="region of interest" description="Disordered" evidence="1">
    <location>
        <begin position="318"/>
        <end position="346"/>
    </location>
</feature>
<dbReference type="Proteomes" id="UP001321749">
    <property type="component" value="Unassembled WGS sequence"/>
</dbReference>
<name>A0AAV9HPE2_9PEZI</name>
<feature type="transmembrane region" description="Helical" evidence="2">
    <location>
        <begin position="383"/>
        <end position="402"/>
    </location>
</feature>
<keyword evidence="4" id="KW-1185">Reference proteome</keyword>